<evidence type="ECO:0000313" key="14">
    <source>
        <dbReference type="EMBL" id="TXL63806.1"/>
    </source>
</evidence>
<dbReference type="AlphaFoldDB" id="A0A5C8NRK1"/>
<dbReference type="GO" id="GO:0005886">
    <property type="term" value="C:plasma membrane"/>
    <property type="evidence" value="ECO:0007669"/>
    <property type="project" value="UniProtKB-SubCell"/>
</dbReference>
<dbReference type="InterPro" id="IPR045584">
    <property type="entry name" value="Pilin-like"/>
</dbReference>
<dbReference type="OrthoDB" id="5293133at2"/>
<keyword evidence="15" id="KW-1185">Reference proteome</keyword>
<reference evidence="14 15" key="1">
    <citation type="submission" date="2019-06" db="EMBL/GenBank/DDBJ databases">
        <title>Quisquiliibacterium sp. nov., isolated from a maize field.</title>
        <authorList>
            <person name="Lin S.-Y."/>
            <person name="Tsai C.-F."/>
            <person name="Young C.-C."/>
        </authorList>
    </citation>
    <scope>NUCLEOTIDE SEQUENCE [LARGE SCALE GENOMIC DNA]</scope>
    <source>
        <strain evidence="14 15">CC-CFT501</strain>
    </source>
</reference>
<comment type="similarity">
    <text evidence="2 10">Belongs to the GSP K family.</text>
</comment>
<dbReference type="InterPro" id="IPR049031">
    <property type="entry name" value="T2SSK_SAM-like_1st"/>
</dbReference>
<feature type="domain" description="T2SS protein K first SAM-like" evidence="13">
    <location>
        <begin position="130"/>
        <end position="221"/>
    </location>
</feature>
<accession>A0A5C8NRK1</accession>
<keyword evidence="7" id="KW-0653">Protein transport</keyword>
<comment type="caution">
    <text evidence="14">The sequence shown here is derived from an EMBL/GenBank/DDBJ whole genome shotgun (WGS) entry which is preliminary data.</text>
</comment>
<dbReference type="InterPro" id="IPR038072">
    <property type="entry name" value="GspK_central_sf"/>
</dbReference>
<evidence type="ECO:0000256" key="9">
    <source>
        <dbReference type="ARBA" id="ARBA00023136"/>
    </source>
</evidence>
<evidence type="ECO:0000256" key="4">
    <source>
        <dbReference type="ARBA" id="ARBA00022475"/>
    </source>
</evidence>
<dbReference type="Proteomes" id="UP000321548">
    <property type="component" value="Unassembled WGS sequence"/>
</dbReference>
<dbReference type="GO" id="GO:0009306">
    <property type="term" value="P:protein secretion"/>
    <property type="evidence" value="ECO:0007669"/>
    <property type="project" value="InterPro"/>
</dbReference>
<evidence type="ECO:0000256" key="8">
    <source>
        <dbReference type="ARBA" id="ARBA00022989"/>
    </source>
</evidence>
<keyword evidence="8 11" id="KW-1133">Transmembrane helix</keyword>
<dbReference type="SUPFAM" id="SSF54523">
    <property type="entry name" value="Pili subunits"/>
    <property type="match status" value="1"/>
</dbReference>
<comment type="subcellular location">
    <subcellularLocation>
        <location evidence="1 10">Cell inner membrane</location>
    </subcellularLocation>
</comment>
<dbReference type="InterPro" id="IPR005628">
    <property type="entry name" value="GspK"/>
</dbReference>
<keyword evidence="4 10" id="KW-1003">Cell membrane</keyword>
<feature type="transmembrane region" description="Helical" evidence="11">
    <location>
        <begin position="21"/>
        <end position="43"/>
    </location>
</feature>
<evidence type="ECO:0000256" key="1">
    <source>
        <dbReference type="ARBA" id="ARBA00004533"/>
    </source>
</evidence>
<protein>
    <recommendedName>
        <fullName evidence="10">Type II secretion system protein K</fullName>
    </recommendedName>
</protein>
<sequence length="334" mass="36479">MRARPRAARRGVAVAQAAQHGVAIISVLLVVTLATLIVSSLFWREMVTVRSVENRLSLAQVRWIESAVLDWAEVVLRVDRNSTGAVDHLGEIWALPVAETRLDETVMGGARVSDAERNAMIAGQMFDAQSRLNLNNLVIAGQPSAPHRQALERLLGLLGRPESLATLLQQRIMQAYPPVVEGRRLPASALPLLKVSDLRSVPGFDEATVQALAPFVTILPKSVRLARAVVNTENTKVNVNTAPAEVLAAVIADIDLQAARQFVEGVRQRTFFASLDVARSMFGGSPVLAPNLLSVGSDFFIVSGMVRFGRVEAQSESLLYRGSVRVERVWQHRF</sequence>
<evidence type="ECO:0000259" key="13">
    <source>
        <dbReference type="Pfam" id="PF21687"/>
    </source>
</evidence>
<dbReference type="RefSeq" id="WP_147705500.1">
    <property type="nucleotide sequence ID" value="NZ_VDUY01000007.1"/>
</dbReference>
<dbReference type="PIRSF" id="PIRSF002786">
    <property type="entry name" value="XcpX"/>
    <property type="match status" value="1"/>
</dbReference>
<dbReference type="Pfam" id="PF03934">
    <property type="entry name" value="T2SSK"/>
    <property type="match status" value="1"/>
</dbReference>
<evidence type="ECO:0000256" key="2">
    <source>
        <dbReference type="ARBA" id="ARBA00007246"/>
    </source>
</evidence>
<name>A0A5C8NRK1_9BURK</name>
<keyword evidence="5 10" id="KW-0997">Cell inner membrane</keyword>
<evidence type="ECO:0000256" key="7">
    <source>
        <dbReference type="ARBA" id="ARBA00022927"/>
    </source>
</evidence>
<keyword evidence="6 11" id="KW-0812">Transmembrane</keyword>
<evidence type="ECO:0000256" key="6">
    <source>
        <dbReference type="ARBA" id="ARBA00022692"/>
    </source>
</evidence>
<evidence type="ECO:0000256" key="11">
    <source>
        <dbReference type="SAM" id="Phobius"/>
    </source>
</evidence>
<evidence type="ECO:0000256" key="5">
    <source>
        <dbReference type="ARBA" id="ARBA00022519"/>
    </source>
</evidence>
<dbReference type="NCBIfam" id="NF037980">
    <property type="entry name" value="T2SS_GspK"/>
    <property type="match status" value="1"/>
</dbReference>
<proteinExistence type="inferred from homology"/>
<dbReference type="Gene3D" id="3.30.1300.30">
    <property type="entry name" value="GSPII I/J protein-like"/>
    <property type="match status" value="1"/>
</dbReference>
<dbReference type="PANTHER" id="PTHR38831">
    <property type="entry name" value="TYPE II SECRETION SYSTEM PROTEIN K"/>
    <property type="match status" value="1"/>
</dbReference>
<dbReference type="Pfam" id="PF21687">
    <property type="entry name" value="T2SSK_1st"/>
    <property type="match status" value="1"/>
</dbReference>
<dbReference type="InterPro" id="IPR049179">
    <property type="entry name" value="T2SSK_SAM-like_2nd"/>
</dbReference>
<dbReference type="SUPFAM" id="SSF158544">
    <property type="entry name" value="GspK insert domain-like"/>
    <property type="match status" value="1"/>
</dbReference>
<evidence type="ECO:0000256" key="3">
    <source>
        <dbReference type="ARBA" id="ARBA00022448"/>
    </source>
</evidence>
<keyword evidence="3 10" id="KW-0813">Transport</keyword>
<evidence type="ECO:0000313" key="15">
    <source>
        <dbReference type="Proteomes" id="UP000321548"/>
    </source>
</evidence>
<keyword evidence="9 10" id="KW-0472">Membrane</keyword>
<dbReference type="PANTHER" id="PTHR38831:SF1">
    <property type="entry name" value="TYPE II SECRETION SYSTEM PROTEIN K-RELATED"/>
    <property type="match status" value="1"/>
</dbReference>
<dbReference type="EMBL" id="VDUY01000007">
    <property type="protein sequence ID" value="TXL63806.1"/>
    <property type="molecule type" value="Genomic_DNA"/>
</dbReference>
<feature type="domain" description="T2SS protein K second SAM-like" evidence="12">
    <location>
        <begin position="237"/>
        <end position="287"/>
    </location>
</feature>
<evidence type="ECO:0000259" key="12">
    <source>
        <dbReference type="Pfam" id="PF03934"/>
    </source>
</evidence>
<organism evidence="14 15">
    <name type="scientific">Zeimonas arvi</name>
    <dbReference type="NCBI Taxonomy" id="2498847"/>
    <lineage>
        <taxon>Bacteria</taxon>
        <taxon>Pseudomonadati</taxon>
        <taxon>Pseudomonadota</taxon>
        <taxon>Betaproteobacteria</taxon>
        <taxon>Burkholderiales</taxon>
        <taxon>Burkholderiaceae</taxon>
        <taxon>Zeimonas</taxon>
    </lineage>
</organism>
<evidence type="ECO:0000256" key="10">
    <source>
        <dbReference type="PIRNR" id="PIRNR002786"/>
    </source>
</evidence>
<gene>
    <name evidence="14" type="ORF">FHP08_16030</name>
</gene>